<accession>A0ACB0XVE6</accession>
<organism evidence="1 2">
    <name type="scientific">Meloidogyne enterolobii</name>
    <name type="common">Root-knot nematode worm</name>
    <name type="synonym">Meloidogyne mayaguensis</name>
    <dbReference type="NCBI Taxonomy" id="390850"/>
    <lineage>
        <taxon>Eukaryota</taxon>
        <taxon>Metazoa</taxon>
        <taxon>Ecdysozoa</taxon>
        <taxon>Nematoda</taxon>
        <taxon>Chromadorea</taxon>
        <taxon>Rhabditida</taxon>
        <taxon>Tylenchina</taxon>
        <taxon>Tylenchomorpha</taxon>
        <taxon>Tylenchoidea</taxon>
        <taxon>Meloidogynidae</taxon>
        <taxon>Meloidogyninae</taxon>
        <taxon>Meloidogyne</taxon>
    </lineage>
</organism>
<evidence type="ECO:0000313" key="1">
    <source>
        <dbReference type="EMBL" id="CAK5019451.1"/>
    </source>
</evidence>
<reference evidence="1" key="1">
    <citation type="submission" date="2023-11" db="EMBL/GenBank/DDBJ databases">
        <authorList>
            <person name="Poullet M."/>
        </authorList>
    </citation>
    <scope>NUCLEOTIDE SEQUENCE</scope>
    <source>
        <strain evidence="1">E1834</strain>
    </source>
</reference>
<protein>
    <submittedName>
        <fullName evidence="1">Uncharacterized protein</fullName>
    </submittedName>
</protein>
<keyword evidence="2" id="KW-1185">Reference proteome</keyword>
<dbReference type="EMBL" id="CAVMJV010000003">
    <property type="protein sequence ID" value="CAK5019451.1"/>
    <property type="molecule type" value="Genomic_DNA"/>
</dbReference>
<dbReference type="Proteomes" id="UP001497535">
    <property type="component" value="Unassembled WGS sequence"/>
</dbReference>
<comment type="caution">
    <text evidence="1">The sequence shown here is derived from an EMBL/GenBank/DDBJ whole genome shotgun (WGS) entry which is preliminary data.</text>
</comment>
<evidence type="ECO:0000313" key="2">
    <source>
        <dbReference type="Proteomes" id="UP001497535"/>
    </source>
</evidence>
<name>A0ACB0XVE6_MELEN</name>
<proteinExistence type="predicted"/>
<sequence length="65" mass="7489">MLNSMLDVVFIVKDRVILIPHLSFIRGKFPEQVGPRSQSELHFINDELLRSDFGSQLPAQTFVFN</sequence>
<gene>
    <name evidence="1" type="ORF">MENTE1834_LOCUS4145</name>
</gene>